<dbReference type="SUPFAM" id="SSF47807">
    <property type="entry name" value="5' to 3' exonuclease, C-terminal subdomain"/>
    <property type="match status" value="1"/>
</dbReference>
<dbReference type="Gene3D" id="3.30.420.10">
    <property type="entry name" value="Ribonuclease H-like superfamily/Ribonuclease H"/>
    <property type="match status" value="1"/>
</dbReference>
<keyword evidence="10 17" id="KW-0378">Hydrolase</keyword>
<dbReference type="Pfam" id="PF01612">
    <property type="entry name" value="DNA_pol_A_exo1"/>
    <property type="match status" value="1"/>
</dbReference>
<dbReference type="InterPro" id="IPR002298">
    <property type="entry name" value="DNA_polymerase_A"/>
</dbReference>
<dbReference type="CDD" id="cd09898">
    <property type="entry name" value="H3TH_53EXO"/>
    <property type="match status" value="1"/>
</dbReference>
<dbReference type="InterPro" id="IPR019760">
    <property type="entry name" value="DNA-dir_DNA_pol_A_CS"/>
</dbReference>
<keyword evidence="22" id="KW-1185">Reference proteome</keyword>
<evidence type="ECO:0000256" key="11">
    <source>
        <dbReference type="ARBA" id="ARBA00022839"/>
    </source>
</evidence>
<comment type="catalytic activity">
    <reaction evidence="15 17">
        <text>DNA(n) + a 2'-deoxyribonucleoside 5'-triphosphate = DNA(n+1) + diphosphate</text>
        <dbReference type="Rhea" id="RHEA:22508"/>
        <dbReference type="Rhea" id="RHEA-COMP:17339"/>
        <dbReference type="Rhea" id="RHEA-COMP:17340"/>
        <dbReference type="ChEBI" id="CHEBI:33019"/>
        <dbReference type="ChEBI" id="CHEBI:61560"/>
        <dbReference type="ChEBI" id="CHEBI:173112"/>
        <dbReference type="EC" id="2.7.7.7"/>
    </reaction>
</comment>
<proteinExistence type="inferred from homology"/>
<feature type="domain" description="3'-5' exonuclease" evidence="18">
    <location>
        <begin position="317"/>
        <end position="509"/>
    </location>
</feature>
<evidence type="ECO:0000256" key="9">
    <source>
        <dbReference type="ARBA" id="ARBA00022763"/>
    </source>
</evidence>
<dbReference type="SUPFAM" id="SSF56672">
    <property type="entry name" value="DNA/RNA polymerases"/>
    <property type="match status" value="1"/>
</dbReference>
<evidence type="ECO:0000256" key="14">
    <source>
        <dbReference type="ARBA" id="ARBA00023204"/>
    </source>
</evidence>
<keyword evidence="5 17" id="KW-0808">Transferase</keyword>
<evidence type="ECO:0000256" key="17">
    <source>
        <dbReference type="RuleBase" id="RU004460"/>
    </source>
</evidence>
<comment type="subunit">
    <text evidence="2">Single-chain monomer with multiple functions.</text>
</comment>
<evidence type="ECO:0000313" key="22">
    <source>
        <dbReference type="Proteomes" id="UP001268683"/>
    </source>
</evidence>
<evidence type="ECO:0000256" key="13">
    <source>
        <dbReference type="ARBA" id="ARBA00023125"/>
    </source>
</evidence>
<dbReference type="InterPro" id="IPR002421">
    <property type="entry name" value="5-3_exonuclease"/>
</dbReference>
<dbReference type="Gene3D" id="1.20.1060.10">
    <property type="entry name" value="Taq DNA Polymerase, Chain T, domain 4"/>
    <property type="match status" value="1"/>
</dbReference>
<dbReference type="InterPro" id="IPR001098">
    <property type="entry name" value="DNA-dir_DNA_pol_A_palm_dom"/>
</dbReference>
<gene>
    <name evidence="17 21" type="primary">polA</name>
    <name evidence="21" type="ORF">QGN29_05415</name>
</gene>
<dbReference type="FunFam" id="3.30.420.10:FF:000026">
    <property type="entry name" value="DNA polymerase I"/>
    <property type="match status" value="1"/>
</dbReference>
<evidence type="ECO:0000256" key="5">
    <source>
        <dbReference type="ARBA" id="ARBA00022679"/>
    </source>
</evidence>
<dbReference type="NCBIfam" id="NF004397">
    <property type="entry name" value="PRK05755.1"/>
    <property type="match status" value="1"/>
</dbReference>
<keyword evidence="12 17" id="KW-0239">DNA-directed DNA polymerase</keyword>
<dbReference type="SMART" id="SM00475">
    <property type="entry name" value="53EXOc"/>
    <property type="match status" value="1"/>
</dbReference>
<dbReference type="NCBIfam" id="TIGR00593">
    <property type="entry name" value="pola"/>
    <property type="match status" value="1"/>
</dbReference>
<dbReference type="InterPro" id="IPR002562">
    <property type="entry name" value="3'-5'_exonuclease_dom"/>
</dbReference>
<dbReference type="Proteomes" id="UP001268683">
    <property type="component" value="Chromosome"/>
</dbReference>
<dbReference type="InterPro" id="IPR020045">
    <property type="entry name" value="DNA_polI_H3TH"/>
</dbReference>
<evidence type="ECO:0000256" key="6">
    <source>
        <dbReference type="ARBA" id="ARBA00022695"/>
    </source>
</evidence>
<evidence type="ECO:0000313" key="21">
    <source>
        <dbReference type="EMBL" id="WND03812.1"/>
    </source>
</evidence>
<dbReference type="GO" id="GO:0008408">
    <property type="term" value="F:3'-5' exonuclease activity"/>
    <property type="evidence" value="ECO:0007669"/>
    <property type="project" value="UniProtKB-UniRule"/>
</dbReference>
<sequence>MTDATPHLYLVDGSGFIFRAYHAIRPGSMNRPDGTPVNAVYGFSSMLFKLLQDLRDGERPSHLAVIFDAAKKTFRNDIYPEYKAHRPPAPEDLVPQFSIIREAVEAFGVKSLEMPGYEADDLIATYAVQARKKGWDVTIVSSDKDLMQLVDQGTTMFDSMKNKRIGIDGVHEKFGVGPEKVIDVQALAGDSADNVPGVPGIGVKTAAQLINDYGDLDTLLDRAAEIKQNKRRENLLEFADQARISRDLVTLKVDCPITDDLETMAVKNPVAEDLLSFIDTQSFRSLRTKVINHYGADLEDTAHQAADNEIEKIETDYSCITTLDDLSLWIEAAYSAGVIAVDTETTGLDATAVDLVGISLSIDAGKACYIPLAHKGDSDDMFAVPPTQIDKAKALAALKPLFEDESVLKIGQNMKYDMTILAREGIAVSPIDDTMLMSYALDAGRHGHGMDELSGINLDITPVAFKEIAGTGKNQKTFDLIPLKEATHYAAEDADLTGRLARILKPRLAAEKVRTVYETLERPLVKVLSDMEQAGIKVDGAELRRLSNEFAEGIQRLEIDIHDLAGRPFNIASPKQLGEILFEDMGLKGGKKSKTGAFSTNVDVLEKLAGEGVDIAQKVIEYRQFAKLKSTYTDALVGQINPATGRVHTSYSLASTTTGRLSSNDPNLQNIPIRTSEGRKIRRAFIPEEGHKLVAADYSQIELRILAHMADIQALKDAFHEGIDIHAMTASQVFGVPVEGMDPMVRRNAKAINFGIIYGISAFGLARQLGISRKEAQGFIDAYFARFPGIRAYMDETIEFAKEKGHVETLFGRKVHIGAIQEKNPMRRQFGERAAINAPIQGTAADVIRRAMIQMPPALERAGLLPDVKMLLQVHDELVFEIPEARVTEASAVIKSTMEAACEPILEMAVPLVVDVGVGDDWEEAH</sequence>
<dbReference type="GO" id="GO:0003887">
    <property type="term" value="F:DNA-directed DNA polymerase activity"/>
    <property type="evidence" value="ECO:0007669"/>
    <property type="project" value="UniProtKB-UniRule"/>
</dbReference>
<dbReference type="CDD" id="cd09859">
    <property type="entry name" value="PIN_53EXO"/>
    <property type="match status" value="1"/>
</dbReference>
<dbReference type="CDD" id="cd08637">
    <property type="entry name" value="DNA_pol_A_pol_I_C"/>
    <property type="match status" value="1"/>
</dbReference>
<dbReference type="FunFam" id="1.10.150.20:FF:000003">
    <property type="entry name" value="DNA polymerase I"/>
    <property type="match status" value="1"/>
</dbReference>
<evidence type="ECO:0000259" key="19">
    <source>
        <dbReference type="SMART" id="SM00475"/>
    </source>
</evidence>
<dbReference type="InterPro" id="IPR036397">
    <property type="entry name" value="RNaseH_sf"/>
</dbReference>
<dbReference type="GO" id="GO:0008409">
    <property type="term" value="F:5'-3' exonuclease activity"/>
    <property type="evidence" value="ECO:0007669"/>
    <property type="project" value="UniProtKB-UniRule"/>
</dbReference>
<evidence type="ECO:0000256" key="12">
    <source>
        <dbReference type="ARBA" id="ARBA00022932"/>
    </source>
</evidence>
<dbReference type="CDD" id="cd06139">
    <property type="entry name" value="DNA_polA_I_Ecoli_like_exo"/>
    <property type="match status" value="1"/>
</dbReference>
<dbReference type="Pfam" id="PF00476">
    <property type="entry name" value="DNA_pol_A"/>
    <property type="match status" value="1"/>
</dbReference>
<dbReference type="SUPFAM" id="SSF88723">
    <property type="entry name" value="PIN domain-like"/>
    <property type="match status" value="1"/>
</dbReference>
<dbReference type="GO" id="GO:0006302">
    <property type="term" value="P:double-strand break repair"/>
    <property type="evidence" value="ECO:0007669"/>
    <property type="project" value="TreeGrafter"/>
</dbReference>
<dbReference type="InterPro" id="IPR018320">
    <property type="entry name" value="DNA_polymerase_1"/>
</dbReference>
<comment type="similarity">
    <text evidence="1 17">Belongs to the DNA polymerase type-A family.</text>
</comment>
<dbReference type="Pfam" id="PF01367">
    <property type="entry name" value="5_3_exonuc"/>
    <property type="match status" value="1"/>
</dbReference>
<dbReference type="SMART" id="SM00482">
    <property type="entry name" value="POLAc"/>
    <property type="match status" value="1"/>
</dbReference>
<keyword evidence="11 17" id="KW-0269">Exonuclease</keyword>
<dbReference type="PROSITE" id="PS00447">
    <property type="entry name" value="DNA_POLYMERASE_A"/>
    <property type="match status" value="1"/>
</dbReference>
<evidence type="ECO:0000256" key="1">
    <source>
        <dbReference type="ARBA" id="ARBA00007705"/>
    </source>
</evidence>
<feature type="domain" description="DNA-directed DNA polymerase family A palm" evidence="20">
    <location>
        <begin position="678"/>
        <end position="886"/>
    </location>
</feature>
<dbReference type="Gene3D" id="1.10.150.20">
    <property type="entry name" value="5' to 3' exonuclease, C-terminal subdomain"/>
    <property type="match status" value="2"/>
</dbReference>
<evidence type="ECO:0000256" key="7">
    <source>
        <dbReference type="ARBA" id="ARBA00022705"/>
    </source>
</evidence>
<dbReference type="FunFam" id="1.10.150.20:FF:000002">
    <property type="entry name" value="DNA polymerase I"/>
    <property type="match status" value="1"/>
</dbReference>
<keyword evidence="14 17" id="KW-0234">DNA repair</keyword>
<dbReference type="InterPro" id="IPR036279">
    <property type="entry name" value="5-3_exonuclease_C_sf"/>
</dbReference>
<keyword evidence="6 17" id="KW-0548">Nucleotidyltransferase</keyword>
<evidence type="ECO:0000259" key="20">
    <source>
        <dbReference type="SMART" id="SM00482"/>
    </source>
</evidence>
<dbReference type="InterPro" id="IPR012337">
    <property type="entry name" value="RNaseH-like_sf"/>
</dbReference>
<name>A0AA52EE69_9PROT</name>
<accession>A0AA52EE69</accession>
<dbReference type="SMART" id="SM00279">
    <property type="entry name" value="HhH2"/>
    <property type="match status" value="1"/>
</dbReference>
<dbReference type="FunFam" id="1.20.1060.10:FF:000001">
    <property type="entry name" value="DNA polymerase I"/>
    <property type="match status" value="1"/>
</dbReference>
<keyword evidence="13 17" id="KW-0238">DNA-binding</keyword>
<dbReference type="InterPro" id="IPR029060">
    <property type="entry name" value="PIN-like_dom_sf"/>
</dbReference>
<dbReference type="AlphaFoldDB" id="A0AA52EE69"/>
<evidence type="ECO:0000256" key="10">
    <source>
        <dbReference type="ARBA" id="ARBA00022801"/>
    </source>
</evidence>
<dbReference type="Pfam" id="PF02739">
    <property type="entry name" value="5_3_exonuc_N"/>
    <property type="match status" value="1"/>
</dbReference>
<evidence type="ECO:0000256" key="15">
    <source>
        <dbReference type="ARBA" id="ARBA00049244"/>
    </source>
</evidence>
<evidence type="ECO:0000256" key="16">
    <source>
        <dbReference type="NCBIfam" id="TIGR00593"/>
    </source>
</evidence>
<reference evidence="21" key="1">
    <citation type="submission" date="2023-04" db="EMBL/GenBank/DDBJ databases">
        <title>Complete genome sequence of Temperatibacter marinus.</title>
        <authorList>
            <person name="Rong J.-C."/>
            <person name="Yi M.-L."/>
            <person name="Zhao Q."/>
        </authorList>
    </citation>
    <scope>NUCLEOTIDE SEQUENCE</scope>
    <source>
        <strain evidence="21">NBRC 110045</strain>
    </source>
</reference>
<evidence type="ECO:0000256" key="8">
    <source>
        <dbReference type="ARBA" id="ARBA00022722"/>
    </source>
</evidence>
<dbReference type="GO" id="GO:0003677">
    <property type="term" value="F:DNA binding"/>
    <property type="evidence" value="ECO:0007669"/>
    <property type="project" value="UniProtKB-UniRule"/>
</dbReference>
<evidence type="ECO:0000259" key="18">
    <source>
        <dbReference type="SMART" id="SM00474"/>
    </source>
</evidence>
<comment type="function">
    <text evidence="17">In addition to polymerase activity, this DNA polymerase exhibits 3'-5' and 5'-3' exonuclease activity.</text>
</comment>
<evidence type="ECO:0000256" key="2">
    <source>
        <dbReference type="ARBA" id="ARBA00011541"/>
    </source>
</evidence>
<dbReference type="EMBL" id="CP123872">
    <property type="protein sequence ID" value="WND03812.1"/>
    <property type="molecule type" value="Genomic_DNA"/>
</dbReference>
<dbReference type="InterPro" id="IPR020046">
    <property type="entry name" value="5-3_exonucl_a-hlix_arch_N"/>
</dbReference>
<keyword evidence="7 17" id="KW-0235">DNA replication</keyword>
<dbReference type="Gene3D" id="3.40.50.1010">
    <property type="entry name" value="5'-nuclease"/>
    <property type="match status" value="1"/>
</dbReference>
<protein>
    <recommendedName>
        <fullName evidence="4 16">DNA polymerase I</fullName>
        <ecNumber evidence="3 16">2.7.7.7</ecNumber>
    </recommendedName>
</protein>
<dbReference type="PANTHER" id="PTHR10133">
    <property type="entry name" value="DNA POLYMERASE I"/>
    <property type="match status" value="1"/>
</dbReference>
<dbReference type="GO" id="GO:0006261">
    <property type="term" value="P:DNA-templated DNA replication"/>
    <property type="evidence" value="ECO:0007669"/>
    <property type="project" value="UniProtKB-UniRule"/>
</dbReference>
<dbReference type="InterPro" id="IPR043502">
    <property type="entry name" value="DNA/RNA_pol_sf"/>
</dbReference>
<dbReference type="SUPFAM" id="SSF53098">
    <property type="entry name" value="Ribonuclease H-like"/>
    <property type="match status" value="1"/>
</dbReference>
<dbReference type="FunFam" id="3.40.50.1010:FF:000001">
    <property type="entry name" value="DNA polymerase I"/>
    <property type="match status" value="1"/>
</dbReference>
<dbReference type="RefSeq" id="WP_310799673.1">
    <property type="nucleotide sequence ID" value="NZ_CP123872.1"/>
</dbReference>
<feature type="domain" description="5'-3' exonuclease" evidence="19">
    <location>
        <begin position="6"/>
        <end position="267"/>
    </location>
</feature>
<dbReference type="Gene3D" id="3.30.70.370">
    <property type="match status" value="1"/>
</dbReference>
<evidence type="ECO:0000256" key="3">
    <source>
        <dbReference type="ARBA" id="ARBA00012417"/>
    </source>
</evidence>
<dbReference type="KEGG" id="tmk:QGN29_05415"/>
<keyword evidence="8" id="KW-0540">Nuclease</keyword>
<keyword evidence="9 17" id="KW-0227">DNA damage</keyword>
<dbReference type="EC" id="2.7.7.7" evidence="3 16"/>
<dbReference type="PANTHER" id="PTHR10133:SF27">
    <property type="entry name" value="DNA POLYMERASE NU"/>
    <property type="match status" value="1"/>
</dbReference>
<evidence type="ECO:0000256" key="4">
    <source>
        <dbReference type="ARBA" id="ARBA00020311"/>
    </source>
</evidence>
<dbReference type="SMART" id="SM00474">
    <property type="entry name" value="35EXOc"/>
    <property type="match status" value="1"/>
</dbReference>
<dbReference type="InterPro" id="IPR008918">
    <property type="entry name" value="HhH2"/>
</dbReference>
<dbReference type="PRINTS" id="PR00868">
    <property type="entry name" value="DNAPOLI"/>
</dbReference>
<organism evidence="21 22">
    <name type="scientific">Temperatibacter marinus</name>
    <dbReference type="NCBI Taxonomy" id="1456591"/>
    <lineage>
        <taxon>Bacteria</taxon>
        <taxon>Pseudomonadati</taxon>
        <taxon>Pseudomonadota</taxon>
        <taxon>Alphaproteobacteria</taxon>
        <taxon>Kordiimonadales</taxon>
        <taxon>Temperatibacteraceae</taxon>
        <taxon>Temperatibacter</taxon>
    </lineage>
</organism>